<name>A0A8H4RG63_9HELO</name>
<keyword evidence="2" id="KW-1185">Reference proteome</keyword>
<proteinExistence type="predicted"/>
<dbReference type="EMBL" id="JAAMPI010000775">
    <property type="protein sequence ID" value="KAF4628696.1"/>
    <property type="molecule type" value="Genomic_DNA"/>
</dbReference>
<comment type="caution">
    <text evidence="1">The sequence shown here is derived from an EMBL/GenBank/DDBJ whole genome shotgun (WGS) entry which is preliminary data.</text>
</comment>
<dbReference type="Proteomes" id="UP000566819">
    <property type="component" value="Unassembled WGS sequence"/>
</dbReference>
<dbReference type="AlphaFoldDB" id="A0A8H4RG63"/>
<evidence type="ECO:0000313" key="1">
    <source>
        <dbReference type="EMBL" id="KAF4628696.1"/>
    </source>
</evidence>
<organism evidence="1 2">
    <name type="scientific">Cudoniella acicularis</name>
    <dbReference type="NCBI Taxonomy" id="354080"/>
    <lineage>
        <taxon>Eukaryota</taxon>
        <taxon>Fungi</taxon>
        <taxon>Dikarya</taxon>
        <taxon>Ascomycota</taxon>
        <taxon>Pezizomycotina</taxon>
        <taxon>Leotiomycetes</taxon>
        <taxon>Helotiales</taxon>
        <taxon>Tricladiaceae</taxon>
        <taxon>Cudoniella</taxon>
    </lineage>
</organism>
<protein>
    <submittedName>
        <fullName evidence="1">Uncharacterized protein</fullName>
    </submittedName>
</protein>
<evidence type="ECO:0000313" key="2">
    <source>
        <dbReference type="Proteomes" id="UP000566819"/>
    </source>
</evidence>
<sequence>MPRHSVAIRYVTYQSPLIAEDPLKIPADKVDSIGVPIPNLRLGRKLKTVVIVVAWLSKLGSVARKTKRIIKDPTEEISDSNEGDKKSKNKDIINRRDEYSIYKKYVKPISYIYPYQIYQLSKDKSRSKKTFREIVKYDLITNNNDIDSETIIVDFDEPPLKKHKKSTLTIDILIKATEEEERI</sequence>
<reference evidence="1 2" key="1">
    <citation type="submission" date="2020-03" db="EMBL/GenBank/DDBJ databases">
        <title>Draft Genome Sequence of Cudoniella acicularis.</title>
        <authorList>
            <person name="Buettner E."/>
            <person name="Kellner H."/>
        </authorList>
    </citation>
    <scope>NUCLEOTIDE SEQUENCE [LARGE SCALE GENOMIC DNA]</scope>
    <source>
        <strain evidence="1 2">DSM 108380</strain>
    </source>
</reference>
<accession>A0A8H4RG63</accession>
<dbReference type="OrthoDB" id="3580279at2759"/>
<gene>
    <name evidence="1" type="ORF">G7Y89_g9457</name>
</gene>